<proteinExistence type="predicted"/>
<dbReference type="InterPro" id="IPR000014">
    <property type="entry name" value="PAS"/>
</dbReference>
<dbReference type="PANTHER" id="PTHR44757:SF2">
    <property type="entry name" value="BIOFILM ARCHITECTURE MAINTENANCE PROTEIN MBAA"/>
    <property type="match status" value="1"/>
</dbReference>
<protein>
    <recommendedName>
        <fullName evidence="5">Diguanylate cyclase</fullName>
    </recommendedName>
</protein>
<dbReference type="InterPro" id="IPR000160">
    <property type="entry name" value="GGDEF_dom"/>
</dbReference>
<dbReference type="SUPFAM" id="SSF55785">
    <property type="entry name" value="PYP-like sensor domain (PAS domain)"/>
    <property type="match status" value="3"/>
</dbReference>
<evidence type="ECO:0000259" key="1">
    <source>
        <dbReference type="PROSITE" id="PS50113"/>
    </source>
</evidence>
<organism evidence="3 4">
    <name type="scientific">Deinococcus roseus</name>
    <dbReference type="NCBI Taxonomy" id="392414"/>
    <lineage>
        <taxon>Bacteria</taxon>
        <taxon>Thermotogati</taxon>
        <taxon>Deinococcota</taxon>
        <taxon>Deinococci</taxon>
        <taxon>Deinococcales</taxon>
        <taxon>Deinococcaceae</taxon>
        <taxon>Deinococcus</taxon>
    </lineage>
</organism>
<evidence type="ECO:0000259" key="2">
    <source>
        <dbReference type="PROSITE" id="PS50887"/>
    </source>
</evidence>
<dbReference type="SUPFAM" id="SSF55073">
    <property type="entry name" value="Nucleotide cyclase"/>
    <property type="match status" value="1"/>
</dbReference>
<keyword evidence="4" id="KW-1185">Reference proteome</keyword>
<dbReference type="PROSITE" id="PS50113">
    <property type="entry name" value="PAC"/>
    <property type="match status" value="1"/>
</dbReference>
<dbReference type="Proteomes" id="UP000632222">
    <property type="component" value="Unassembled WGS sequence"/>
</dbReference>
<feature type="domain" description="GGDEF" evidence="2">
    <location>
        <begin position="649"/>
        <end position="782"/>
    </location>
</feature>
<dbReference type="Pfam" id="PF00990">
    <property type="entry name" value="GGDEF"/>
    <property type="match status" value="1"/>
</dbReference>
<dbReference type="SMART" id="SM00086">
    <property type="entry name" value="PAC"/>
    <property type="match status" value="4"/>
</dbReference>
<sequence length="785" mass="89491">MKKTRWTPTPSHRISVDLKACCRMFQVPLWLMTLDGQVEEISDQAVKTHQLSRENLIGHPIFVSSVWEARTLALLQQEVQQFSHSKTLDLTLSDPDGIFRTFQFRLEAVVHDGNPLALLLYLVSGLDPAVALQEVCEQSDLGLAVVTEQGEVVWHNAGFLRLLQQGTAGLDALQVQHFPELPLDLAATQPFSRTLSLKRGRQVNWLHLTGSPMVLSGQKHLSVMLQDVTAFQQQLARQQVQEVQVQLAVSAGSMVPWTLDVQSQALQFDSVMVPLQPTFSLTLDSGLDWIHPEDQEKVRWTVRQARSGLPFQVECRLMLPSGGIRQLKISGQQVVQAGREVLVGCCWDFTEQHNLQQELQEAYRIAQFSRWRVHLPSGTLEWNAELLHLLGLPAPLPKEHWEQVLTPQSWQRLQDLKNALQKDASQKDTSYFQLDLEVHLPEQPTLWLNVRGRVVCTVQGQPEFVHGTVQNITEMVQARQQMQALSRRLVLATETGGIGIWELHPHSMELELDPTLQEFFGVQQAHGHITLDFYAFSERYVHPDDQPLLEGIFRRLTAEEGRPETTQSVDFRVKSLLGQEKVLRFYAQVVQENTHRRILGTAQDITEQKQAEQRIRHQAHHDPLTDLPNRRLFFELLSQQVREHARTQEKSAVLFIDLDRFKEVNDTYGHQAGDQLLLEVTRRLRECTRSSDVLARLAGDEFVILLTRLSDRQTAAMIADRILHLLNKPVQVGRNEAHISASIGIALFPQDADDAETLMIHADQSMYHAKKNGKNQYHFFEGNRV</sequence>
<evidence type="ECO:0000313" key="4">
    <source>
        <dbReference type="Proteomes" id="UP000632222"/>
    </source>
</evidence>
<gene>
    <name evidence="3" type="ORF">GCM10008938_32280</name>
</gene>
<dbReference type="RefSeq" id="WP_189004170.1">
    <property type="nucleotide sequence ID" value="NZ_BMOD01000013.1"/>
</dbReference>
<dbReference type="CDD" id="cd01949">
    <property type="entry name" value="GGDEF"/>
    <property type="match status" value="1"/>
</dbReference>
<dbReference type="EMBL" id="BMOD01000013">
    <property type="protein sequence ID" value="GGJ43541.1"/>
    <property type="molecule type" value="Genomic_DNA"/>
</dbReference>
<accession>A0ABQ2D6T6</accession>
<dbReference type="Pfam" id="PF13426">
    <property type="entry name" value="PAS_9"/>
    <property type="match status" value="1"/>
</dbReference>
<dbReference type="InterPro" id="IPR043128">
    <property type="entry name" value="Rev_trsase/Diguanyl_cyclase"/>
</dbReference>
<evidence type="ECO:0000313" key="3">
    <source>
        <dbReference type="EMBL" id="GGJ43541.1"/>
    </source>
</evidence>
<dbReference type="NCBIfam" id="TIGR00254">
    <property type="entry name" value="GGDEF"/>
    <property type="match status" value="1"/>
</dbReference>
<evidence type="ECO:0008006" key="5">
    <source>
        <dbReference type="Google" id="ProtNLM"/>
    </source>
</evidence>
<dbReference type="Gene3D" id="3.30.70.270">
    <property type="match status" value="1"/>
</dbReference>
<dbReference type="Gene3D" id="3.30.450.20">
    <property type="entry name" value="PAS domain"/>
    <property type="match status" value="3"/>
</dbReference>
<dbReference type="InterPro" id="IPR029787">
    <property type="entry name" value="Nucleotide_cyclase"/>
</dbReference>
<dbReference type="SMART" id="SM00267">
    <property type="entry name" value="GGDEF"/>
    <property type="match status" value="1"/>
</dbReference>
<name>A0ABQ2D6T6_9DEIO</name>
<dbReference type="InterPro" id="IPR001610">
    <property type="entry name" value="PAC"/>
</dbReference>
<dbReference type="PANTHER" id="PTHR44757">
    <property type="entry name" value="DIGUANYLATE CYCLASE DGCP"/>
    <property type="match status" value="1"/>
</dbReference>
<dbReference type="PROSITE" id="PS50887">
    <property type="entry name" value="GGDEF"/>
    <property type="match status" value="1"/>
</dbReference>
<dbReference type="InterPro" id="IPR000700">
    <property type="entry name" value="PAS-assoc_C"/>
</dbReference>
<reference evidence="4" key="1">
    <citation type="journal article" date="2019" name="Int. J. Syst. Evol. Microbiol.">
        <title>The Global Catalogue of Microorganisms (GCM) 10K type strain sequencing project: providing services to taxonomists for standard genome sequencing and annotation.</title>
        <authorList>
            <consortium name="The Broad Institute Genomics Platform"/>
            <consortium name="The Broad Institute Genome Sequencing Center for Infectious Disease"/>
            <person name="Wu L."/>
            <person name="Ma J."/>
        </authorList>
    </citation>
    <scope>NUCLEOTIDE SEQUENCE [LARGE SCALE GENOMIC DNA]</scope>
    <source>
        <strain evidence="4">JCM 14370</strain>
    </source>
</reference>
<comment type="caution">
    <text evidence="3">The sequence shown here is derived from an EMBL/GenBank/DDBJ whole genome shotgun (WGS) entry which is preliminary data.</text>
</comment>
<dbReference type="InterPro" id="IPR035965">
    <property type="entry name" value="PAS-like_dom_sf"/>
</dbReference>
<feature type="domain" description="PAC" evidence="1">
    <location>
        <begin position="567"/>
        <end position="617"/>
    </location>
</feature>
<dbReference type="InterPro" id="IPR052155">
    <property type="entry name" value="Biofilm_reg_signaling"/>
</dbReference>